<reference evidence="1 2" key="1">
    <citation type="submission" date="2019-03" db="EMBL/GenBank/DDBJ databases">
        <title>Single cell metagenomics reveals metabolic interactions within the superorganism composed of flagellate Streblomastix strix and complex community of Bacteroidetes bacteria on its surface.</title>
        <authorList>
            <person name="Treitli S.C."/>
            <person name="Kolisko M."/>
            <person name="Husnik F."/>
            <person name="Keeling P."/>
            <person name="Hampl V."/>
        </authorList>
    </citation>
    <scope>NUCLEOTIDE SEQUENCE [LARGE SCALE GENOMIC DNA]</scope>
    <source>
        <strain evidence="1">ST1C</strain>
    </source>
</reference>
<accession>A0A5J4T8U0</accession>
<protein>
    <submittedName>
        <fullName evidence="1">Uncharacterized protein</fullName>
    </submittedName>
</protein>
<evidence type="ECO:0000313" key="1">
    <source>
        <dbReference type="EMBL" id="KAA6353805.1"/>
    </source>
</evidence>
<comment type="caution">
    <text evidence="1">The sequence shown here is derived from an EMBL/GenBank/DDBJ whole genome shotgun (WGS) entry which is preliminary data.</text>
</comment>
<name>A0A5J4T8U0_9EUKA</name>
<organism evidence="1 2">
    <name type="scientific">Streblomastix strix</name>
    <dbReference type="NCBI Taxonomy" id="222440"/>
    <lineage>
        <taxon>Eukaryota</taxon>
        <taxon>Metamonada</taxon>
        <taxon>Preaxostyla</taxon>
        <taxon>Oxymonadida</taxon>
        <taxon>Streblomastigidae</taxon>
        <taxon>Streblomastix</taxon>
    </lineage>
</organism>
<dbReference type="EMBL" id="SNRW01037408">
    <property type="protein sequence ID" value="KAA6353805.1"/>
    <property type="molecule type" value="Genomic_DNA"/>
</dbReference>
<feature type="non-terminal residue" evidence="1">
    <location>
        <position position="1"/>
    </location>
</feature>
<proteinExistence type="predicted"/>
<sequence length="12" mass="1470">NEVKFEGLQKDY</sequence>
<evidence type="ECO:0000313" key="2">
    <source>
        <dbReference type="Proteomes" id="UP000324800"/>
    </source>
</evidence>
<gene>
    <name evidence="1" type="ORF">EZS28_050667</name>
</gene>
<dbReference type="Proteomes" id="UP000324800">
    <property type="component" value="Unassembled WGS sequence"/>
</dbReference>